<reference evidence="1" key="1">
    <citation type="journal article" date="2014" name="Front. Microbiol.">
        <title>High frequency of phylogenetically diverse reductive dehalogenase-homologous genes in deep subseafloor sedimentary metagenomes.</title>
        <authorList>
            <person name="Kawai M."/>
            <person name="Futagami T."/>
            <person name="Toyoda A."/>
            <person name="Takaki Y."/>
            <person name="Nishi S."/>
            <person name="Hori S."/>
            <person name="Arai W."/>
            <person name="Tsubouchi T."/>
            <person name="Morono Y."/>
            <person name="Uchiyama I."/>
            <person name="Ito T."/>
            <person name="Fujiyama A."/>
            <person name="Inagaki F."/>
            <person name="Takami H."/>
        </authorList>
    </citation>
    <scope>NUCLEOTIDE SEQUENCE</scope>
    <source>
        <strain evidence="1">Expedition CK06-06</strain>
    </source>
</reference>
<protein>
    <submittedName>
        <fullName evidence="1">Uncharacterized protein</fullName>
    </submittedName>
</protein>
<evidence type="ECO:0000313" key="1">
    <source>
        <dbReference type="EMBL" id="GAG53220.1"/>
    </source>
</evidence>
<comment type="caution">
    <text evidence="1">The sequence shown here is derived from an EMBL/GenBank/DDBJ whole genome shotgun (WGS) entry which is preliminary data.</text>
</comment>
<name>X0YBH4_9ZZZZ</name>
<dbReference type="EMBL" id="BARS01051099">
    <property type="protein sequence ID" value="GAG53220.1"/>
    <property type="molecule type" value="Genomic_DNA"/>
</dbReference>
<organism evidence="1">
    <name type="scientific">marine sediment metagenome</name>
    <dbReference type="NCBI Taxonomy" id="412755"/>
    <lineage>
        <taxon>unclassified sequences</taxon>
        <taxon>metagenomes</taxon>
        <taxon>ecological metagenomes</taxon>
    </lineage>
</organism>
<proteinExistence type="predicted"/>
<dbReference type="AlphaFoldDB" id="X0YBH4"/>
<sequence>MLGSDDRLEPPAVESCLAQYAASGNRDAYYFMPFKHGFRASEGDQDEDRLATGEITNMAMVTKGLWRATGGFPLVGAIGPCDYIMGVVLEKAGVPIIPIKPLHGVSLCWSRVHQQNDTRLRNETCRGLGVGDWGRQYCDATWKPPTWGRME</sequence>
<gene>
    <name evidence="1" type="ORF">S01H1_76166</name>
</gene>
<accession>X0YBH4</accession>